<dbReference type="InterPro" id="IPR000792">
    <property type="entry name" value="Tscrpt_reg_LuxR_C"/>
</dbReference>
<dbReference type="PROSITE" id="PS50110">
    <property type="entry name" value="RESPONSE_REGULATORY"/>
    <property type="match status" value="1"/>
</dbReference>
<keyword evidence="3" id="KW-0238">DNA-binding</keyword>
<dbReference type="PANTHER" id="PTHR43214">
    <property type="entry name" value="TWO-COMPONENT RESPONSE REGULATOR"/>
    <property type="match status" value="1"/>
</dbReference>
<sequence>MSVTGLTVVIVDDHPVFRQGLRALLGELNVDVVAEAADGAAAVELVLALRPDLVLMDLQMPGLGGVEATRRIIDKAPDTKVLVLTMVDDDHAVLAAVQAGALGYLLKGAGLDEIGRTLEAVSAGQGVYSAGVARRLRSLFTADSSVTTPFPSLTGRERDVLALIAEGMGNPDIARRLYLSDKTVRNYVSTIFTKLGVTTRAEAIVAAREAGLGTPGSR</sequence>
<keyword evidence="9" id="KW-1185">Reference proteome</keyword>
<evidence type="ECO:0000256" key="4">
    <source>
        <dbReference type="ARBA" id="ARBA00023163"/>
    </source>
</evidence>
<keyword evidence="2" id="KW-0805">Transcription regulation</keyword>
<reference evidence="8" key="1">
    <citation type="submission" date="2022-06" db="EMBL/GenBank/DDBJ databases">
        <title>Ornithinimicrobium JY.X270.</title>
        <authorList>
            <person name="Huang Y."/>
        </authorList>
    </citation>
    <scope>NUCLEOTIDE SEQUENCE</scope>
    <source>
        <strain evidence="8">JY.X270</strain>
    </source>
</reference>
<accession>A0ABY4YKX7</accession>
<proteinExistence type="predicted"/>
<organism evidence="8 9">
    <name type="scientific">Ornithinimicrobium cryptoxanthini</name>
    <dbReference type="NCBI Taxonomy" id="2934161"/>
    <lineage>
        <taxon>Bacteria</taxon>
        <taxon>Bacillati</taxon>
        <taxon>Actinomycetota</taxon>
        <taxon>Actinomycetes</taxon>
        <taxon>Micrococcales</taxon>
        <taxon>Ornithinimicrobiaceae</taxon>
        <taxon>Ornithinimicrobium</taxon>
    </lineage>
</organism>
<dbReference type="PRINTS" id="PR00038">
    <property type="entry name" value="HTHLUXR"/>
</dbReference>
<feature type="domain" description="Response regulatory" evidence="7">
    <location>
        <begin position="7"/>
        <end position="122"/>
    </location>
</feature>
<feature type="domain" description="HTH luxR-type" evidence="6">
    <location>
        <begin position="146"/>
        <end position="211"/>
    </location>
</feature>
<dbReference type="Gene3D" id="3.40.50.2300">
    <property type="match status" value="1"/>
</dbReference>
<evidence type="ECO:0000313" key="8">
    <source>
        <dbReference type="EMBL" id="USQ77269.1"/>
    </source>
</evidence>
<dbReference type="RefSeq" id="WP_252622226.1">
    <property type="nucleotide sequence ID" value="NZ_CP099490.1"/>
</dbReference>
<dbReference type="PROSITE" id="PS50043">
    <property type="entry name" value="HTH_LUXR_2"/>
    <property type="match status" value="1"/>
</dbReference>
<protein>
    <submittedName>
        <fullName evidence="8">Response regulator transcription factor</fullName>
    </submittedName>
</protein>
<evidence type="ECO:0000256" key="3">
    <source>
        <dbReference type="ARBA" id="ARBA00023125"/>
    </source>
</evidence>
<evidence type="ECO:0000259" key="6">
    <source>
        <dbReference type="PROSITE" id="PS50043"/>
    </source>
</evidence>
<evidence type="ECO:0000313" key="9">
    <source>
        <dbReference type="Proteomes" id="UP001056535"/>
    </source>
</evidence>
<dbReference type="InterPro" id="IPR001789">
    <property type="entry name" value="Sig_transdc_resp-reg_receiver"/>
</dbReference>
<dbReference type="SUPFAM" id="SSF46894">
    <property type="entry name" value="C-terminal effector domain of the bipartite response regulators"/>
    <property type="match status" value="1"/>
</dbReference>
<evidence type="ECO:0000256" key="5">
    <source>
        <dbReference type="PROSITE-ProRule" id="PRU00169"/>
    </source>
</evidence>
<evidence type="ECO:0000256" key="2">
    <source>
        <dbReference type="ARBA" id="ARBA00023015"/>
    </source>
</evidence>
<dbReference type="InterPro" id="IPR011006">
    <property type="entry name" value="CheY-like_superfamily"/>
</dbReference>
<dbReference type="InterPro" id="IPR016032">
    <property type="entry name" value="Sig_transdc_resp-reg_C-effctor"/>
</dbReference>
<dbReference type="Proteomes" id="UP001056535">
    <property type="component" value="Chromosome"/>
</dbReference>
<name>A0ABY4YKX7_9MICO</name>
<dbReference type="CDD" id="cd06170">
    <property type="entry name" value="LuxR_C_like"/>
    <property type="match status" value="1"/>
</dbReference>
<dbReference type="PANTHER" id="PTHR43214:SF24">
    <property type="entry name" value="TRANSCRIPTIONAL REGULATORY PROTEIN NARL-RELATED"/>
    <property type="match status" value="1"/>
</dbReference>
<keyword evidence="1 5" id="KW-0597">Phosphoprotein</keyword>
<evidence type="ECO:0000256" key="1">
    <source>
        <dbReference type="ARBA" id="ARBA00022553"/>
    </source>
</evidence>
<dbReference type="SMART" id="SM00421">
    <property type="entry name" value="HTH_LUXR"/>
    <property type="match status" value="1"/>
</dbReference>
<dbReference type="InterPro" id="IPR058245">
    <property type="entry name" value="NreC/VraR/RcsB-like_REC"/>
</dbReference>
<gene>
    <name evidence="8" type="ORF">NF557_04965</name>
</gene>
<evidence type="ECO:0000259" key="7">
    <source>
        <dbReference type="PROSITE" id="PS50110"/>
    </source>
</evidence>
<dbReference type="SMART" id="SM00448">
    <property type="entry name" value="REC"/>
    <property type="match status" value="1"/>
</dbReference>
<keyword evidence="4" id="KW-0804">Transcription</keyword>
<dbReference type="Pfam" id="PF00196">
    <property type="entry name" value="GerE"/>
    <property type="match status" value="1"/>
</dbReference>
<feature type="modified residue" description="4-aspartylphosphate" evidence="5">
    <location>
        <position position="57"/>
    </location>
</feature>
<dbReference type="InterPro" id="IPR039420">
    <property type="entry name" value="WalR-like"/>
</dbReference>
<dbReference type="Pfam" id="PF00072">
    <property type="entry name" value="Response_reg"/>
    <property type="match status" value="1"/>
</dbReference>
<dbReference type="SUPFAM" id="SSF52172">
    <property type="entry name" value="CheY-like"/>
    <property type="match status" value="1"/>
</dbReference>
<dbReference type="EMBL" id="CP099490">
    <property type="protein sequence ID" value="USQ77269.1"/>
    <property type="molecule type" value="Genomic_DNA"/>
</dbReference>
<dbReference type="CDD" id="cd17535">
    <property type="entry name" value="REC_NarL-like"/>
    <property type="match status" value="1"/>
</dbReference>